<dbReference type="GO" id="GO:0099128">
    <property type="term" value="C:mitochondrial [2Fe-2S] assembly complex"/>
    <property type="evidence" value="ECO:0007669"/>
    <property type="project" value="UniProtKB-ARBA"/>
</dbReference>
<dbReference type="GO" id="GO:0004341">
    <property type="term" value="F:gluconolactonase activity"/>
    <property type="evidence" value="ECO:0007669"/>
    <property type="project" value="TreeGrafter"/>
</dbReference>
<dbReference type="FunFam" id="1.10.1200.10:FF:000003">
    <property type="entry name" value="Acyl carrier protein"/>
    <property type="match status" value="1"/>
</dbReference>
<feature type="binding site" evidence="10">
    <location>
        <position position="256"/>
    </location>
    <ligand>
        <name>a divalent metal cation</name>
        <dbReference type="ChEBI" id="CHEBI:60240"/>
    </ligand>
</feature>
<evidence type="ECO:0000313" key="14">
    <source>
        <dbReference type="Proteomes" id="UP000006352"/>
    </source>
</evidence>
<dbReference type="GO" id="GO:0006633">
    <property type="term" value="P:fatty acid biosynthetic process"/>
    <property type="evidence" value="ECO:0007669"/>
    <property type="project" value="UniProtKB-KW"/>
</dbReference>
<dbReference type="NCBIfam" id="NF002148">
    <property type="entry name" value="PRK00982.1-2"/>
    <property type="match status" value="1"/>
</dbReference>
<reference evidence="13 14" key="1">
    <citation type="journal article" date="2012" name="Appl. Environ. Microbiol.">
        <title>Short-read sequencing for genomic analysis of the brown rot fungus Fibroporia radiculosa.</title>
        <authorList>
            <person name="Tang J.D."/>
            <person name="Perkins A.D."/>
            <person name="Sonstegard T.S."/>
            <person name="Schroeder S.G."/>
            <person name="Burgess S.C."/>
            <person name="Diehl S.V."/>
        </authorList>
    </citation>
    <scope>NUCLEOTIDE SEQUENCE [LARGE SCALE GENOMIC DNA]</scope>
    <source>
        <strain evidence="13 14">TFFH 294</strain>
    </source>
</reference>
<evidence type="ECO:0000256" key="5">
    <source>
        <dbReference type="ARBA" id="ARBA00022553"/>
    </source>
</evidence>
<comment type="similarity">
    <text evidence="2">Belongs to the acyl carrier protein (ACP) family.</text>
</comment>
<protein>
    <recommendedName>
        <fullName evidence="11">Acyl carrier protein</fullName>
    </recommendedName>
</protein>
<evidence type="ECO:0000256" key="6">
    <source>
        <dbReference type="ARBA" id="ARBA00022832"/>
    </source>
</evidence>
<dbReference type="HOGENOM" id="CLU_466194_0_0_1"/>
<dbReference type="PRINTS" id="PR01790">
    <property type="entry name" value="SMP30FAMILY"/>
</dbReference>
<dbReference type="InterPro" id="IPR009081">
    <property type="entry name" value="PP-bd_ACP"/>
</dbReference>
<dbReference type="SUPFAM" id="SSF47336">
    <property type="entry name" value="ACP-like"/>
    <property type="match status" value="1"/>
</dbReference>
<evidence type="ECO:0000313" key="13">
    <source>
        <dbReference type="EMBL" id="CCM05159.1"/>
    </source>
</evidence>
<dbReference type="GO" id="GO:0003735">
    <property type="term" value="F:structural constituent of ribosome"/>
    <property type="evidence" value="ECO:0007669"/>
    <property type="project" value="InterPro"/>
</dbReference>
<dbReference type="GO" id="GO:0019853">
    <property type="term" value="P:L-ascorbic acid biosynthetic process"/>
    <property type="evidence" value="ECO:0007669"/>
    <property type="project" value="TreeGrafter"/>
</dbReference>
<dbReference type="Pfam" id="PF08450">
    <property type="entry name" value="SGL"/>
    <property type="match status" value="1"/>
</dbReference>
<keyword evidence="5" id="KW-0597">Phosphoprotein</keyword>
<dbReference type="InterPro" id="IPR047859">
    <property type="entry name" value="Ribosomal_bL17_CS"/>
</dbReference>
<accession>J4H4K7</accession>
<dbReference type="Gene3D" id="1.10.1200.10">
    <property type="entry name" value="ACP-like"/>
    <property type="match status" value="1"/>
</dbReference>
<keyword evidence="4 11" id="KW-0444">Lipid biosynthesis</keyword>
<keyword evidence="14" id="KW-1185">Reference proteome</keyword>
<keyword evidence="8 11" id="KW-0275">Fatty acid biosynthesis</keyword>
<dbReference type="InterPro" id="IPR013658">
    <property type="entry name" value="SGL"/>
</dbReference>
<proteinExistence type="inferred from homology"/>
<feature type="active site" description="Proton donor/acceptor" evidence="9">
    <location>
        <position position="308"/>
    </location>
</feature>
<dbReference type="InterPro" id="IPR036373">
    <property type="entry name" value="Ribosomal_bL17_sf"/>
</dbReference>
<dbReference type="InterPro" id="IPR000456">
    <property type="entry name" value="Ribosomal_bL17"/>
</dbReference>
<keyword evidence="10" id="KW-0862">Zinc</keyword>
<evidence type="ECO:0000256" key="2">
    <source>
        <dbReference type="ARBA" id="ARBA00010930"/>
    </source>
</evidence>
<dbReference type="GO" id="GO:1990904">
    <property type="term" value="C:ribonucleoprotein complex"/>
    <property type="evidence" value="ECO:0007669"/>
    <property type="project" value="UniProtKB-KW"/>
</dbReference>
<dbReference type="GO" id="GO:0006412">
    <property type="term" value="P:translation"/>
    <property type="evidence" value="ECO:0007669"/>
    <property type="project" value="InterPro"/>
</dbReference>
<gene>
    <name evidence="13" type="ORF">FIBRA_07368</name>
</gene>
<dbReference type="Gene3D" id="3.90.1030.10">
    <property type="entry name" value="Ribosomal protein L17"/>
    <property type="match status" value="1"/>
</dbReference>
<evidence type="ECO:0000256" key="11">
    <source>
        <dbReference type="RuleBase" id="RU000722"/>
    </source>
</evidence>
<dbReference type="InterPro" id="IPR006162">
    <property type="entry name" value="Ppantetheine_attach_site"/>
</dbReference>
<dbReference type="PANTHER" id="PTHR10907">
    <property type="entry name" value="REGUCALCIN"/>
    <property type="match status" value="1"/>
</dbReference>
<name>J4H4K7_9APHY</name>
<dbReference type="SUPFAM" id="SSF64263">
    <property type="entry name" value="Prokaryotic ribosomal protein L17"/>
    <property type="match status" value="1"/>
</dbReference>
<dbReference type="InterPro" id="IPR003231">
    <property type="entry name" value="ACP"/>
</dbReference>
<dbReference type="STRING" id="599839.J4H4K7"/>
<dbReference type="OrthoDB" id="275000at2759"/>
<feature type="binding site" evidence="10">
    <location>
        <position position="121"/>
    </location>
    <ligand>
        <name>substrate</name>
    </ligand>
</feature>
<dbReference type="PROSITE" id="PS01167">
    <property type="entry name" value="RIBOSOMAL_L17"/>
    <property type="match status" value="1"/>
</dbReference>
<feature type="domain" description="Carrier" evidence="12">
    <location>
        <begin position="45"/>
        <end position="120"/>
    </location>
</feature>
<dbReference type="PANTHER" id="PTHR10907:SF47">
    <property type="entry name" value="REGUCALCIN"/>
    <property type="match status" value="1"/>
</dbReference>
<comment type="cofactor">
    <cofactor evidence="10">
        <name>Zn(2+)</name>
        <dbReference type="ChEBI" id="CHEBI:29105"/>
    </cofactor>
    <text evidence="10">Binds 1 divalent metal cation per subunit.</text>
</comment>
<dbReference type="EMBL" id="HE797181">
    <property type="protein sequence ID" value="CCM05159.1"/>
    <property type="molecule type" value="Genomic_DNA"/>
</dbReference>
<dbReference type="GO" id="GO:0005840">
    <property type="term" value="C:ribosome"/>
    <property type="evidence" value="ECO:0007669"/>
    <property type="project" value="UniProtKB-KW"/>
</dbReference>
<evidence type="ECO:0000256" key="10">
    <source>
        <dbReference type="PIRSR" id="PIRSR605511-2"/>
    </source>
</evidence>
<evidence type="ECO:0000256" key="7">
    <source>
        <dbReference type="ARBA" id="ARBA00023098"/>
    </source>
</evidence>
<evidence type="ECO:0000259" key="12">
    <source>
        <dbReference type="PROSITE" id="PS50075"/>
    </source>
</evidence>
<dbReference type="PROSITE" id="PS50075">
    <property type="entry name" value="CARRIER"/>
    <property type="match status" value="1"/>
</dbReference>
<dbReference type="InterPro" id="IPR005511">
    <property type="entry name" value="SMP-30"/>
</dbReference>
<dbReference type="GeneID" id="24100070"/>
<comment type="pathway">
    <text evidence="1">Lipid metabolism; fatty acid biosynthesis.</text>
</comment>
<evidence type="ECO:0000256" key="9">
    <source>
        <dbReference type="PIRSR" id="PIRSR605511-1"/>
    </source>
</evidence>
<comment type="function">
    <text evidence="11">Carrier of the growing fatty acid chain in fatty acid biosynthesis.</text>
</comment>
<dbReference type="InterPro" id="IPR036736">
    <property type="entry name" value="ACP-like_sf"/>
</dbReference>
<dbReference type="NCBIfam" id="TIGR00517">
    <property type="entry name" value="acyl_carrier"/>
    <property type="match status" value="1"/>
</dbReference>
<dbReference type="SUPFAM" id="SSF63829">
    <property type="entry name" value="Calcium-dependent phosphotriesterase"/>
    <property type="match status" value="1"/>
</dbReference>
<sequence>MSFLHLAARGVSHARFHRATAMLPHPPSRILQHAAYSASAGLSKTEITARVVDVLKGFEKVDPTKLSESSRFSEDLGLDSLDAVEVVMAVEEEFAIEIPDEEADEIKTVQQAIDYIAKTPEGPLYDPRTSTLHFVDIEQNKVYHLNIITLDFVVDTFEDPVTSLALRRNGKGLACTTSKGFALIEGNSTLHYLCQPLPSSHQPHTRFNDGACDYKGRYIAGTLYSPRYDVPGQLYMYDPETNLCDVIDQGPFTDSNGLGWSEDGKTMYFTDSLVNKIYAYDYEDGRLSGRRVFVDSTAHGLPEGTFPDGLCFDSAGGLWSARNLVTSLFEHEQIKTTLPKARDTARLAEKIITMGKKGDLPAFRRANAFLLKPSLVPKVFGSFAQRYASRPGGYTRIHKFGNRPGDNAPHAILELVDNPRDLRFEMTARTVGWELVGRRLGNDGPRALASTGITGLEKTVMHERALQPDERGQLRPKTRWNLQKVLRFRNEDSASELAVKAGDHADTLLAKSLSAMNKEAEKESDDTPYAGLKGLRLKAGQTLPGGARSALHIAQGVLGKEPTGRLRWFERRRLGVDKTDIWERA</sequence>
<organism evidence="13 14">
    <name type="scientific">Fibroporia radiculosa</name>
    <dbReference type="NCBI Taxonomy" id="599839"/>
    <lineage>
        <taxon>Eukaryota</taxon>
        <taxon>Fungi</taxon>
        <taxon>Dikarya</taxon>
        <taxon>Basidiomycota</taxon>
        <taxon>Agaricomycotina</taxon>
        <taxon>Agaricomycetes</taxon>
        <taxon>Polyporales</taxon>
        <taxon>Fibroporiaceae</taxon>
        <taxon>Fibroporia</taxon>
    </lineage>
</organism>
<dbReference type="InParanoid" id="J4H4K7"/>
<dbReference type="RefSeq" id="XP_012184442.1">
    <property type="nucleotide sequence ID" value="XM_012329052.1"/>
</dbReference>
<dbReference type="PROSITE" id="PS00012">
    <property type="entry name" value="PHOSPHOPANTETHEINE"/>
    <property type="match status" value="1"/>
</dbReference>
<evidence type="ECO:0000256" key="4">
    <source>
        <dbReference type="ARBA" id="ARBA00022516"/>
    </source>
</evidence>
<keyword evidence="6" id="KW-0276">Fatty acid metabolism</keyword>
<evidence type="ECO:0000256" key="8">
    <source>
        <dbReference type="ARBA" id="ARBA00023160"/>
    </source>
</evidence>
<keyword evidence="10" id="KW-0479">Metal-binding</keyword>
<dbReference type="Pfam" id="PF00550">
    <property type="entry name" value="PP-binding"/>
    <property type="match status" value="1"/>
</dbReference>
<keyword evidence="3 11" id="KW-0596">Phosphopantetheine</keyword>
<feature type="binding site" evidence="10">
    <location>
        <position position="308"/>
    </location>
    <ligand>
        <name>a divalent metal cation</name>
        <dbReference type="ChEBI" id="CHEBI:60240"/>
    </ligand>
</feature>
<dbReference type="GO" id="GO:0005509">
    <property type="term" value="F:calcium ion binding"/>
    <property type="evidence" value="ECO:0007669"/>
    <property type="project" value="TreeGrafter"/>
</dbReference>
<feature type="binding site" evidence="10">
    <location>
        <position position="206"/>
    </location>
    <ligand>
        <name>substrate</name>
    </ligand>
</feature>
<dbReference type="Proteomes" id="UP000006352">
    <property type="component" value="Unassembled WGS sequence"/>
</dbReference>
<evidence type="ECO:0000256" key="3">
    <source>
        <dbReference type="ARBA" id="ARBA00022450"/>
    </source>
</evidence>
<evidence type="ECO:0000256" key="1">
    <source>
        <dbReference type="ARBA" id="ARBA00005194"/>
    </source>
</evidence>
<dbReference type="HAMAP" id="MF_01217">
    <property type="entry name" value="Acyl_carrier"/>
    <property type="match status" value="1"/>
</dbReference>
<feature type="binding site" evidence="10">
    <location>
        <position position="208"/>
    </location>
    <ligand>
        <name>substrate</name>
    </ligand>
</feature>
<dbReference type="AlphaFoldDB" id="J4H4K7"/>
<keyword evidence="7" id="KW-0443">Lipid metabolism</keyword>
<dbReference type="NCBIfam" id="TIGR00059">
    <property type="entry name" value="L17"/>
    <property type="match status" value="1"/>
</dbReference>